<dbReference type="AlphaFoldDB" id="A0A553P3Q4"/>
<feature type="region of interest" description="Disordered" evidence="4">
    <location>
        <begin position="248"/>
        <end position="290"/>
    </location>
</feature>
<organism evidence="6 7">
    <name type="scientific">Tigriopus californicus</name>
    <name type="common">Marine copepod</name>
    <dbReference type="NCBI Taxonomy" id="6832"/>
    <lineage>
        <taxon>Eukaryota</taxon>
        <taxon>Metazoa</taxon>
        <taxon>Ecdysozoa</taxon>
        <taxon>Arthropoda</taxon>
        <taxon>Crustacea</taxon>
        <taxon>Multicrustacea</taxon>
        <taxon>Hexanauplia</taxon>
        <taxon>Copepoda</taxon>
        <taxon>Harpacticoida</taxon>
        <taxon>Harpacticidae</taxon>
        <taxon>Tigriopus</taxon>
    </lineage>
</organism>
<reference evidence="6 7" key="1">
    <citation type="journal article" date="2018" name="Nat. Ecol. Evol.">
        <title>Genomic signatures of mitonuclear coevolution across populations of Tigriopus californicus.</title>
        <authorList>
            <person name="Barreto F.S."/>
            <person name="Watson E.T."/>
            <person name="Lima T.G."/>
            <person name="Willett C.S."/>
            <person name="Edmands S."/>
            <person name="Li W."/>
            <person name="Burton R.S."/>
        </authorList>
    </citation>
    <scope>NUCLEOTIDE SEQUENCE [LARGE SCALE GENOMIC DNA]</scope>
    <source>
        <strain evidence="6 7">San Diego</strain>
    </source>
</reference>
<gene>
    <name evidence="6" type="ORF">TCAL_05383</name>
</gene>
<dbReference type="PROSITE" id="PS50102">
    <property type="entry name" value="RRM"/>
    <property type="match status" value="3"/>
</dbReference>
<feature type="domain" description="RRM" evidence="5">
    <location>
        <begin position="41"/>
        <end position="121"/>
    </location>
</feature>
<feature type="domain" description="RRM" evidence="5">
    <location>
        <begin position="151"/>
        <end position="228"/>
    </location>
</feature>
<evidence type="ECO:0000259" key="5">
    <source>
        <dbReference type="PROSITE" id="PS50102"/>
    </source>
</evidence>
<evidence type="ECO:0000256" key="4">
    <source>
        <dbReference type="SAM" id="MobiDB-lite"/>
    </source>
</evidence>
<dbReference type="CDD" id="cd12504">
    <property type="entry name" value="RRM2_hnRNPH_CRSF1_like"/>
    <property type="match status" value="1"/>
</dbReference>
<keyword evidence="7" id="KW-1185">Reference proteome</keyword>
<proteinExistence type="predicted"/>
<dbReference type="InterPro" id="IPR035979">
    <property type="entry name" value="RBD_domain_sf"/>
</dbReference>
<dbReference type="PANTHER" id="PTHR13976">
    <property type="entry name" value="HETEROGENEOUS NUCLEAR RIBONUCLEOPROTEIN-RELATED"/>
    <property type="match status" value="1"/>
</dbReference>
<evidence type="ECO:0000256" key="2">
    <source>
        <dbReference type="ARBA" id="ARBA00022884"/>
    </source>
</evidence>
<keyword evidence="1" id="KW-0677">Repeat</keyword>
<dbReference type="Proteomes" id="UP000318571">
    <property type="component" value="Chromosome 7"/>
</dbReference>
<dbReference type="STRING" id="6832.A0A553P3Q4"/>
<evidence type="ECO:0000256" key="3">
    <source>
        <dbReference type="PROSITE-ProRule" id="PRU00176"/>
    </source>
</evidence>
<dbReference type="Gene3D" id="3.30.70.330">
    <property type="match status" value="3"/>
</dbReference>
<keyword evidence="2 3" id="KW-0694">RNA-binding</keyword>
<feature type="domain" description="RRM" evidence="5">
    <location>
        <begin position="356"/>
        <end position="432"/>
    </location>
</feature>
<dbReference type="SMART" id="SM00360">
    <property type="entry name" value="RRM"/>
    <property type="match status" value="3"/>
</dbReference>
<protein>
    <recommendedName>
        <fullName evidence="5">RRM domain-containing protein</fullName>
    </recommendedName>
</protein>
<dbReference type="EMBL" id="VCGU01000008">
    <property type="protein sequence ID" value="TRY72314.1"/>
    <property type="molecule type" value="Genomic_DNA"/>
</dbReference>
<dbReference type="InterPro" id="IPR050666">
    <property type="entry name" value="ESRP"/>
</dbReference>
<sequence>MSGDEDNRSNAGSAHGGNGSQSGSHNGSAGGADVAGDEDHFVARCRGLPWSTTQNEIKEFFKDAKLKDDSLDSIHVTLTKEGRPSGEAYIELETQEDLDKAVAMDRKHMGKRYVEVFKSKKSEMSWVLSHFKFNSEETAGSPSAPDGTSDHVVRLRGLPFDCTPDDIVKFFQGLDVNFDGILMTTDYQGRSSGEAYVRFRSRDQAEQALERNKQSIGHRYIEIFRSSNSEASRAALMGGNGGGFGGASANGGGAPGGGRMGGRFSRGSGSMSGPPNRGRPTPYDRSSSSYSMGRAYGAGSMGGGGARGGADRPYGGAGGGYGGYEGYFSGYSGGYDRVPTQPPRSYDRGGPQRSNFVVKMRGLPFRVTENDIGEWFSSVADPVDIELKFNSQGRPSGEADVYFACDSDAKRAMTKDRQNMQHRYVELFYNNPVGGFASGFSQY</sequence>
<name>A0A553P3Q4_TIGCA</name>
<dbReference type="InterPro" id="IPR000504">
    <property type="entry name" value="RRM_dom"/>
</dbReference>
<dbReference type="Pfam" id="PF00076">
    <property type="entry name" value="RRM_1"/>
    <property type="match status" value="3"/>
</dbReference>
<dbReference type="SUPFAM" id="SSF54928">
    <property type="entry name" value="RNA-binding domain, RBD"/>
    <property type="match status" value="3"/>
</dbReference>
<accession>A0A553P3Q4</accession>
<evidence type="ECO:0000313" key="7">
    <source>
        <dbReference type="Proteomes" id="UP000318571"/>
    </source>
</evidence>
<feature type="region of interest" description="Disordered" evidence="4">
    <location>
        <begin position="1"/>
        <end position="35"/>
    </location>
</feature>
<evidence type="ECO:0000313" key="6">
    <source>
        <dbReference type="EMBL" id="TRY72314.1"/>
    </source>
</evidence>
<comment type="caution">
    <text evidence="6">The sequence shown here is derived from an EMBL/GenBank/DDBJ whole genome shotgun (WGS) entry which is preliminary data.</text>
</comment>
<feature type="compositionally biased region" description="Gly residues" evidence="4">
    <location>
        <begin position="248"/>
        <end position="261"/>
    </location>
</feature>
<dbReference type="OMA" id="ERAMAHH"/>
<dbReference type="InterPro" id="IPR012677">
    <property type="entry name" value="Nucleotide-bd_a/b_plait_sf"/>
</dbReference>
<evidence type="ECO:0000256" key="1">
    <source>
        <dbReference type="ARBA" id="ARBA00022737"/>
    </source>
</evidence>
<dbReference type="OrthoDB" id="431068at2759"/>
<dbReference type="GO" id="GO:0003723">
    <property type="term" value="F:RNA binding"/>
    <property type="evidence" value="ECO:0007669"/>
    <property type="project" value="UniProtKB-UniRule"/>
</dbReference>
<feature type="compositionally biased region" description="Low complexity" evidence="4">
    <location>
        <begin position="262"/>
        <end position="279"/>
    </location>
</feature>